<dbReference type="EMBL" id="JALJOQ010000146">
    <property type="protein sequence ID" value="KAK9793760.1"/>
    <property type="molecule type" value="Genomic_DNA"/>
</dbReference>
<evidence type="ECO:0000313" key="3">
    <source>
        <dbReference type="Proteomes" id="UP001465755"/>
    </source>
</evidence>
<dbReference type="AlphaFoldDB" id="A0AAW1NQH6"/>
<sequence length="161" mass="17076">MAVARHSTLQGSRQPQAGLPGEKKRDVRTVAAGLSQKRLALQQAFRAAAQGASKLSLEQWGQILCQLVPNMPGEVLVAIVEELALQGSGTAALSDMRRALLNLSKVKLPAVQGISATQASPETAKRKLAVKSKPRRSQWKVRPGRPPPRVLPVLPAAATAA</sequence>
<gene>
    <name evidence="2" type="ORF">WJX73_004411</name>
</gene>
<feature type="region of interest" description="Disordered" evidence="1">
    <location>
        <begin position="117"/>
        <end position="161"/>
    </location>
</feature>
<keyword evidence="3" id="KW-1185">Reference proteome</keyword>
<comment type="caution">
    <text evidence="2">The sequence shown here is derived from an EMBL/GenBank/DDBJ whole genome shotgun (WGS) entry which is preliminary data.</text>
</comment>
<feature type="compositionally biased region" description="Basic residues" evidence="1">
    <location>
        <begin position="126"/>
        <end position="143"/>
    </location>
</feature>
<name>A0AAW1NQH6_9CHLO</name>
<organism evidence="2 3">
    <name type="scientific">Symbiochloris irregularis</name>
    <dbReference type="NCBI Taxonomy" id="706552"/>
    <lineage>
        <taxon>Eukaryota</taxon>
        <taxon>Viridiplantae</taxon>
        <taxon>Chlorophyta</taxon>
        <taxon>core chlorophytes</taxon>
        <taxon>Trebouxiophyceae</taxon>
        <taxon>Trebouxiales</taxon>
        <taxon>Trebouxiaceae</taxon>
        <taxon>Symbiochloris</taxon>
    </lineage>
</organism>
<evidence type="ECO:0000313" key="2">
    <source>
        <dbReference type="EMBL" id="KAK9793760.1"/>
    </source>
</evidence>
<protein>
    <submittedName>
        <fullName evidence="2">Uncharacterized protein</fullName>
    </submittedName>
</protein>
<reference evidence="2 3" key="1">
    <citation type="journal article" date="2024" name="Nat. Commun.">
        <title>Phylogenomics reveals the evolutionary origins of lichenization in chlorophyte algae.</title>
        <authorList>
            <person name="Puginier C."/>
            <person name="Libourel C."/>
            <person name="Otte J."/>
            <person name="Skaloud P."/>
            <person name="Haon M."/>
            <person name="Grisel S."/>
            <person name="Petersen M."/>
            <person name="Berrin J.G."/>
            <person name="Delaux P.M."/>
            <person name="Dal Grande F."/>
            <person name="Keller J."/>
        </authorList>
    </citation>
    <scope>NUCLEOTIDE SEQUENCE [LARGE SCALE GENOMIC DNA]</scope>
    <source>
        <strain evidence="2 3">SAG 2036</strain>
    </source>
</reference>
<accession>A0AAW1NQH6</accession>
<feature type="region of interest" description="Disordered" evidence="1">
    <location>
        <begin position="1"/>
        <end position="25"/>
    </location>
</feature>
<feature type="compositionally biased region" description="Low complexity" evidence="1">
    <location>
        <begin position="151"/>
        <end position="161"/>
    </location>
</feature>
<dbReference type="Proteomes" id="UP001465755">
    <property type="component" value="Unassembled WGS sequence"/>
</dbReference>
<proteinExistence type="predicted"/>
<evidence type="ECO:0000256" key="1">
    <source>
        <dbReference type="SAM" id="MobiDB-lite"/>
    </source>
</evidence>